<dbReference type="Pfam" id="PF05175">
    <property type="entry name" value="MTS"/>
    <property type="match status" value="1"/>
</dbReference>
<dbReference type="GO" id="GO:0032259">
    <property type="term" value="P:methylation"/>
    <property type="evidence" value="ECO:0007669"/>
    <property type="project" value="UniProtKB-KW"/>
</dbReference>
<proteinExistence type="predicted"/>
<dbReference type="SUPFAM" id="SSF53335">
    <property type="entry name" value="S-adenosyl-L-methionine-dependent methyltransferases"/>
    <property type="match status" value="1"/>
</dbReference>
<dbReference type="GO" id="GO:0008168">
    <property type="term" value="F:methyltransferase activity"/>
    <property type="evidence" value="ECO:0007669"/>
    <property type="project" value="UniProtKB-KW"/>
</dbReference>
<dbReference type="RefSeq" id="WP_381833357.1">
    <property type="nucleotide sequence ID" value="NZ_JBHTCF010000010.1"/>
</dbReference>
<reference evidence="3" key="1">
    <citation type="journal article" date="2019" name="Int. J. Syst. Evol. Microbiol.">
        <title>The Global Catalogue of Microorganisms (GCM) 10K type strain sequencing project: providing services to taxonomists for standard genome sequencing and annotation.</title>
        <authorList>
            <consortium name="The Broad Institute Genomics Platform"/>
            <consortium name="The Broad Institute Genome Sequencing Center for Infectious Disease"/>
            <person name="Wu L."/>
            <person name="Ma J."/>
        </authorList>
    </citation>
    <scope>NUCLEOTIDE SEQUENCE [LARGE SCALE GENOMIC DNA]</scope>
    <source>
        <strain evidence="3">SYNS20</strain>
    </source>
</reference>
<dbReference type="InterPro" id="IPR029063">
    <property type="entry name" value="SAM-dependent_MTases_sf"/>
</dbReference>
<keyword evidence="3" id="KW-1185">Reference proteome</keyword>
<dbReference type="Gene3D" id="3.40.50.150">
    <property type="entry name" value="Vaccinia Virus protein VP39"/>
    <property type="match status" value="1"/>
</dbReference>
<protein>
    <submittedName>
        <fullName evidence="2">Methyltransferase</fullName>
    </submittedName>
</protein>
<evidence type="ECO:0000313" key="3">
    <source>
        <dbReference type="Proteomes" id="UP001596523"/>
    </source>
</evidence>
<comment type="caution">
    <text evidence="2">The sequence shown here is derived from an EMBL/GenBank/DDBJ whole genome shotgun (WGS) entry which is preliminary data.</text>
</comment>
<organism evidence="2 3">
    <name type="scientific">Streptomyces monticola</name>
    <dbReference type="NCBI Taxonomy" id="2666263"/>
    <lineage>
        <taxon>Bacteria</taxon>
        <taxon>Bacillati</taxon>
        <taxon>Actinomycetota</taxon>
        <taxon>Actinomycetes</taxon>
        <taxon>Kitasatosporales</taxon>
        <taxon>Streptomycetaceae</taxon>
        <taxon>Streptomyces</taxon>
    </lineage>
</organism>
<feature type="domain" description="Methyltransferase small" evidence="1">
    <location>
        <begin position="45"/>
        <end position="126"/>
    </location>
</feature>
<evidence type="ECO:0000313" key="2">
    <source>
        <dbReference type="EMBL" id="MFC7307072.1"/>
    </source>
</evidence>
<accession>A0ABW2JP31</accession>
<name>A0ABW2JP31_9ACTN</name>
<keyword evidence="2" id="KW-0808">Transferase</keyword>
<gene>
    <name evidence="2" type="ORF">ACFQVC_22940</name>
</gene>
<dbReference type="Proteomes" id="UP001596523">
    <property type="component" value="Unassembled WGS sequence"/>
</dbReference>
<sequence>MPSYLKASYGSVSVSYTEDLDGGGNTFGRTYEAFVRQHFGSVESVFEWCAGPGFIGFSLLASGLCKTLDLGDVNPDAERAVEATVRENGLDGQVRFHLSDGFTQIASDLRWDLMVGNPPHVNQAAPASEYQHNHSALIWKDTDWSIHRDFYAAAPRFLHPGGSVIIQENYRFSQPSDFTDMIEGAGLETVGTFGCGPGFEDYYFLWSRLPEMHSRAENPSR</sequence>
<evidence type="ECO:0000259" key="1">
    <source>
        <dbReference type="Pfam" id="PF05175"/>
    </source>
</evidence>
<dbReference type="InterPro" id="IPR007848">
    <property type="entry name" value="Small_mtfrase_dom"/>
</dbReference>
<dbReference type="EMBL" id="JBHTCF010000010">
    <property type="protein sequence ID" value="MFC7307072.1"/>
    <property type="molecule type" value="Genomic_DNA"/>
</dbReference>
<keyword evidence="2" id="KW-0489">Methyltransferase</keyword>